<gene>
    <name evidence="2" type="ORF">DSM104329_02263</name>
</gene>
<dbReference type="SUPFAM" id="SSF51735">
    <property type="entry name" value="NAD(P)-binding Rossmann-fold domains"/>
    <property type="match status" value="1"/>
</dbReference>
<dbReference type="InterPro" id="IPR001509">
    <property type="entry name" value="Epimerase_deHydtase"/>
</dbReference>
<dbReference type="EMBL" id="CP087164">
    <property type="protein sequence ID" value="UGS35866.1"/>
    <property type="molecule type" value="Genomic_DNA"/>
</dbReference>
<protein>
    <recommendedName>
        <fullName evidence="1">NAD-dependent epimerase/dehydratase domain-containing protein</fullName>
    </recommendedName>
</protein>
<dbReference type="RefSeq" id="WP_259315546.1">
    <property type="nucleotide sequence ID" value="NZ_CP087164.1"/>
</dbReference>
<dbReference type="InterPro" id="IPR050177">
    <property type="entry name" value="Lipid_A_modif_metabolic_enz"/>
</dbReference>
<keyword evidence="3" id="KW-1185">Reference proteome</keyword>
<reference evidence="2" key="1">
    <citation type="journal article" date="2022" name="Int. J. Syst. Evol. Microbiol.">
        <title>Pseudomonas aegrilactucae sp. nov. and Pseudomonas morbosilactucae sp. nov., pathogens causing bacterial rot of lettuce in Japan.</title>
        <authorList>
            <person name="Sawada H."/>
            <person name="Fujikawa T."/>
            <person name="Satou M."/>
        </authorList>
    </citation>
    <scope>NUCLEOTIDE SEQUENCE</scope>
    <source>
        <strain evidence="2">0166_1</strain>
    </source>
</reference>
<name>A0A9E7C004_9ACTN</name>
<dbReference type="PANTHER" id="PTHR43245">
    <property type="entry name" value="BIFUNCTIONAL POLYMYXIN RESISTANCE PROTEIN ARNA"/>
    <property type="match status" value="1"/>
</dbReference>
<dbReference type="Pfam" id="PF01370">
    <property type="entry name" value="Epimerase"/>
    <property type="match status" value="1"/>
</dbReference>
<dbReference type="InterPro" id="IPR036291">
    <property type="entry name" value="NAD(P)-bd_dom_sf"/>
</dbReference>
<dbReference type="Gene3D" id="3.40.50.720">
    <property type="entry name" value="NAD(P)-binding Rossmann-like Domain"/>
    <property type="match status" value="1"/>
</dbReference>
<evidence type="ECO:0000259" key="1">
    <source>
        <dbReference type="Pfam" id="PF01370"/>
    </source>
</evidence>
<feature type="domain" description="NAD-dependent epimerase/dehydratase" evidence="1">
    <location>
        <begin position="6"/>
        <end position="232"/>
    </location>
</feature>
<dbReference type="Proteomes" id="UP001162834">
    <property type="component" value="Chromosome"/>
</dbReference>
<proteinExistence type="predicted"/>
<organism evidence="2 3">
    <name type="scientific">Capillimicrobium parvum</name>
    <dbReference type="NCBI Taxonomy" id="2884022"/>
    <lineage>
        <taxon>Bacteria</taxon>
        <taxon>Bacillati</taxon>
        <taxon>Actinomycetota</taxon>
        <taxon>Thermoleophilia</taxon>
        <taxon>Solirubrobacterales</taxon>
        <taxon>Capillimicrobiaceae</taxon>
        <taxon>Capillimicrobium</taxon>
    </lineage>
</organism>
<dbReference type="KEGG" id="sbae:DSM104329_02263"/>
<dbReference type="PANTHER" id="PTHR43245:SF52">
    <property type="entry name" value="NAD-DEPENDENT EPIMERASE_DEHYDRATASE"/>
    <property type="match status" value="1"/>
</dbReference>
<accession>A0A9E7C004</accession>
<dbReference type="AlphaFoldDB" id="A0A9E7C004"/>
<evidence type="ECO:0000313" key="2">
    <source>
        <dbReference type="EMBL" id="UGS35866.1"/>
    </source>
</evidence>
<evidence type="ECO:0000313" key="3">
    <source>
        <dbReference type="Proteomes" id="UP001162834"/>
    </source>
</evidence>
<sequence length="356" mass="39879">MASRRILITGLSTYWGGRLAQALEDDDEVEAIIGIDRTPPKVELDRTEFVQVADHHTLIRRIVQGAEIDTVVDTRLVTDSSLTSPRKAHENNVIGTMNILAACSGADTTVKKVVFRSSADFYGAEQDDPAFFTEDMRRPHPARTPIERDIVEAERAVADFAAKHPDSTVTVLRFAHGLGPELRTSYSRLLGLPAVPMILGFDPRWQFVHEDDIAGALHHAVTHELPGIYNVAADGVLALSEIAGLLGKPLLPVLPPWGTELALPIARRLGVHIVPEMVNHLRFGQGLDNRRLKATGYRLRYTTRETVEKLREHQRVEPLLRDRSGQYRYEREVEDFLRRSPSVRRETERDESAGAN</sequence>